<evidence type="ECO:0000313" key="6">
    <source>
        <dbReference type="EMBL" id="QDU80486.1"/>
    </source>
</evidence>
<feature type="transmembrane region" description="Helical" evidence="5">
    <location>
        <begin position="68"/>
        <end position="86"/>
    </location>
</feature>
<evidence type="ECO:0000256" key="1">
    <source>
        <dbReference type="ARBA" id="ARBA00004141"/>
    </source>
</evidence>
<feature type="transmembrane region" description="Helical" evidence="5">
    <location>
        <begin position="7"/>
        <end position="24"/>
    </location>
</feature>
<dbReference type="RefSeq" id="WP_144995762.1">
    <property type="nucleotide sequence ID" value="NZ_CP036281.1"/>
</dbReference>
<gene>
    <name evidence="6" type="ORF">Pla110_22160</name>
</gene>
<accession>A0A518CMM8</accession>
<dbReference type="KEGG" id="plon:Pla110_22160"/>
<evidence type="ECO:0000256" key="4">
    <source>
        <dbReference type="ARBA" id="ARBA00023136"/>
    </source>
</evidence>
<dbReference type="GO" id="GO:0016020">
    <property type="term" value="C:membrane"/>
    <property type="evidence" value="ECO:0007669"/>
    <property type="project" value="UniProtKB-SubCell"/>
</dbReference>
<evidence type="ECO:0008006" key="8">
    <source>
        <dbReference type="Google" id="ProtNLM"/>
    </source>
</evidence>
<dbReference type="AlphaFoldDB" id="A0A518CMM8"/>
<dbReference type="EMBL" id="CP036281">
    <property type="protein sequence ID" value="QDU80486.1"/>
    <property type="molecule type" value="Genomic_DNA"/>
</dbReference>
<protein>
    <recommendedName>
        <fullName evidence="8">DoxX</fullName>
    </recommendedName>
</protein>
<evidence type="ECO:0000256" key="2">
    <source>
        <dbReference type="ARBA" id="ARBA00022692"/>
    </source>
</evidence>
<name>A0A518CMM8_9PLAN</name>
<dbReference type="InterPro" id="IPR032808">
    <property type="entry name" value="DoxX"/>
</dbReference>
<sequence length="125" mass="14340">MRQVKSISKFILAIFMIVAGTMHFVNPEFFLKIVPPYLPLHKELVLISGVCEILLGVMLLIPQTSHLAEWGIIVLLIAVFPANIYLYQNQEILPASPLIHLLRLPLQGVFILWAYWHTGREERKP</sequence>
<dbReference type="Pfam" id="PF13564">
    <property type="entry name" value="DoxX_2"/>
    <property type="match status" value="1"/>
</dbReference>
<evidence type="ECO:0000313" key="7">
    <source>
        <dbReference type="Proteomes" id="UP000317178"/>
    </source>
</evidence>
<keyword evidence="2 5" id="KW-0812">Transmembrane</keyword>
<keyword evidence="7" id="KW-1185">Reference proteome</keyword>
<keyword evidence="4 5" id="KW-0472">Membrane</keyword>
<evidence type="ECO:0000256" key="5">
    <source>
        <dbReference type="SAM" id="Phobius"/>
    </source>
</evidence>
<evidence type="ECO:0000256" key="3">
    <source>
        <dbReference type="ARBA" id="ARBA00022989"/>
    </source>
</evidence>
<keyword evidence="3 5" id="KW-1133">Transmembrane helix</keyword>
<feature type="transmembrane region" description="Helical" evidence="5">
    <location>
        <begin position="44"/>
        <end position="61"/>
    </location>
</feature>
<dbReference type="Proteomes" id="UP000317178">
    <property type="component" value="Chromosome"/>
</dbReference>
<dbReference type="PANTHER" id="PTHR36974:SF1">
    <property type="entry name" value="DOXX FAMILY MEMBRANE PROTEIN"/>
    <property type="match status" value="1"/>
</dbReference>
<organism evidence="6 7">
    <name type="scientific">Polystyrenella longa</name>
    <dbReference type="NCBI Taxonomy" id="2528007"/>
    <lineage>
        <taxon>Bacteria</taxon>
        <taxon>Pseudomonadati</taxon>
        <taxon>Planctomycetota</taxon>
        <taxon>Planctomycetia</taxon>
        <taxon>Planctomycetales</taxon>
        <taxon>Planctomycetaceae</taxon>
        <taxon>Polystyrenella</taxon>
    </lineage>
</organism>
<proteinExistence type="predicted"/>
<comment type="subcellular location">
    <subcellularLocation>
        <location evidence="1">Membrane</location>
        <topology evidence="1">Multi-pass membrane protein</topology>
    </subcellularLocation>
</comment>
<dbReference type="OrthoDB" id="327939at2"/>
<reference evidence="6 7" key="1">
    <citation type="submission" date="2019-02" db="EMBL/GenBank/DDBJ databases">
        <title>Deep-cultivation of Planctomycetes and their phenomic and genomic characterization uncovers novel biology.</title>
        <authorList>
            <person name="Wiegand S."/>
            <person name="Jogler M."/>
            <person name="Boedeker C."/>
            <person name="Pinto D."/>
            <person name="Vollmers J."/>
            <person name="Rivas-Marin E."/>
            <person name="Kohn T."/>
            <person name="Peeters S.H."/>
            <person name="Heuer A."/>
            <person name="Rast P."/>
            <person name="Oberbeckmann S."/>
            <person name="Bunk B."/>
            <person name="Jeske O."/>
            <person name="Meyerdierks A."/>
            <person name="Storesund J.E."/>
            <person name="Kallscheuer N."/>
            <person name="Luecker S."/>
            <person name="Lage O.M."/>
            <person name="Pohl T."/>
            <person name="Merkel B.J."/>
            <person name="Hornburger P."/>
            <person name="Mueller R.-W."/>
            <person name="Bruemmer F."/>
            <person name="Labrenz M."/>
            <person name="Spormann A.M."/>
            <person name="Op den Camp H."/>
            <person name="Overmann J."/>
            <person name="Amann R."/>
            <person name="Jetten M.S.M."/>
            <person name="Mascher T."/>
            <person name="Medema M.H."/>
            <person name="Devos D.P."/>
            <person name="Kaster A.-K."/>
            <person name="Ovreas L."/>
            <person name="Rohde M."/>
            <person name="Galperin M.Y."/>
            <person name="Jogler C."/>
        </authorList>
    </citation>
    <scope>NUCLEOTIDE SEQUENCE [LARGE SCALE GENOMIC DNA]</scope>
    <source>
        <strain evidence="6 7">Pla110</strain>
    </source>
</reference>
<feature type="transmembrane region" description="Helical" evidence="5">
    <location>
        <begin position="98"/>
        <end position="116"/>
    </location>
</feature>
<dbReference type="PANTHER" id="PTHR36974">
    <property type="entry name" value="MEMBRANE PROTEIN-RELATED"/>
    <property type="match status" value="1"/>
</dbReference>